<evidence type="ECO:0000313" key="2">
    <source>
        <dbReference type="EMBL" id="KGQ01219.1"/>
    </source>
</evidence>
<dbReference type="HOGENOM" id="CLU_2292506_0_0_1"/>
<gene>
    <name evidence="2" type="ORF">PAAG_12077</name>
</gene>
<feature type="region of interest" description="Disordered" evidence="1">
    <location>
        <begin position="76"/>
        <end position="101"/>
    </location>
</feature>
<dbReference type="GeneID" id="26970853"/>
<dbReference type="AlphaFoldDB" id="A0A0A2VK18"/>
<keyword evidence="3" id="KW-1185">Reference proteome</keyword>
<dbReference type="Proteomes" id="UP000002059">
    <property type="component" value="Partially assembled WGS sequence"/>
</dbReference>
<evidence type="ECO:0000256" key="1">
    <source>
        <dbReference type="SAM" id="MobiDB-lite"/>
    </source>
</evidence>
<sequence>MAMNLGGLLIPSRDQHRTYESVHAITMVAFTQSVSSDDTFFPTLALFNELPGGGGRHVTIFDQYRHDLIATVFTATTNPNDRRGGGRGACNSTPSERKRSG</sequence>
<evidence type="ECO:0000313" key="3">
    <source>
        <dbReference type="Proteomes" id="UP000002059"/>
    </source>
</evidence>
<dbReference type="KEGG" id="pbl:PAAG_12077"/>
<dbReference type="OrthoDB" id="10425810at2759"/>
<proteinExistence type="predicted"/>
<accession>A0A0A2VK18</accession>
<organism evidence="2 3">
    <name type="scientific">Paracoccidioides lutzii (strain ATCC MYA-826 / Pb01)</name>
    <name type="common">Paracoccidioides brasiliensis</name>
    <dbReference type="NCBI Taxonomy" id="502779"/>
    <lineage>
        <taxon>Eukaryota</taxon>
        <taxon>Fungi</taxon>
        <taxon>Dikarya</taxon>
        <taxon>Ascomycota</taxon>
        <taxon>Pezizomycotina</taxon>
        <taxon>Eurotiomycetes</taxon>
        <taxon>Eurotiomycetidae</taxon>
        <taxon>Onygenales</taxon>
        <taxon>Ajellomycetaceae</taxon>
        <taxon>Paracoccidioides</taxon>
    </lineage>
</organism>
<protein>
    <submittedName>
        <fullName evidence="2">Uncharacterized protein</fullName>
    </submittedName>
</protein>
<dbReference type="RefSeq" id="XP_015702764.1">
    <property type="nucleotide sequence ID" value="XM_015847614.1"/>
</dbReference>
<dbReference type="EMBL" id="KN294006">
    <property type="protein sequence ID" value="KGQ01219.1"/>
    <property type="molecule type" value="Genomic_DNA"/>
</dbReference>
<name>A0A0A2VK18_PARBA</name>
<reference evidence="2 3" key="1">
    <citation type="journal article" date="2011" name="PLoS Genet.">
        <title>Comparative genomic analysis of human fungal pathogens causing paracoccidioidomycosis.</title>
        <authorList>
            <person name="Desjardins C.A."/>
            <person name="Champion M.D."/>
            <person name="Holder J.W."/>
            <person name="Muszewska A."/>
            <person name="Goldberg J."/>
            <person name="Bailao A.M."/>
            <person name="Brigido M.M."/>
            <person name="Ferreira M.E."/>
            <person name="Garcia A.M."/>
            <person name="Grynberg M."/>
            <person name="Gujja S."/>
            <person name="Heiman D.I."/>
            <person name="Henn M.R."/>
            <person name="Kodira C.D."/>
            <person name="Leon-Narvaez H."/>
            <person name="Longo L.V."/>
            <person name="Ma L.J."/>
            <person name="Malavazi I."/>
            <person name="Matsuo A.L."/>
            <person name="Morais F.V."/>
            <person name="Pereira M."/>
            <person name="Rodriguez-Brito S."/>
            <person name="Sakthikumar S."/>
            <person name="Salem-Izacc S.M."/>
            <person name="Sykes S.M."/>
            <person name="Teixeira M.M."/>
            <person name="Vallejo M.C."/>
            <person name="Walter M.E."/>
            <person name="Yandava C."/>
            <person name="Young S."/>
            <person name="Zeng Q."/>
            <person name="Zucker J."/>
            <person name="Felipe M.S."/>
            <person name="Goldman G.H."/>
            <person name="Haas B.J."/>
            <person name="McEwen J.G."/>
            <person name="Nino-Vega G."/>
            <person name="Puccia R."/>
            <person name="San-Blas G."/>
            <person name="Soares C.M."/>
            <person name="Birren B.W."/>
            <person name="Cuomo C.A."/>
        </authorList>
    </citation>
    <scope>NUCLEOTIDE SEQUENCE [LARGE SCALE GENOMIC DNA]</scope>
    <source>
        <strain evidence="3">ATCC MYA-826 / Pb01</strain>
    </source>
</reference>
<dbReference type="VEuPathDB" id="FungiDB:PAAG_12077"/>